<evidence type="ECO:0000256" key="2">
    <source>
        <dbReference type="ARBA" id="ARBA00022723"/>
    </source>
</evidence>
<feature type="compositionally biased region" description="Basic residues" evidence="8">
    <location>
        <begin position="210"/>
        <end position="223"/>
    </location>
</feature>
<dbReference type="InterPro" id="IPR050888">
    <property type="entry name" value="ZnF_C2H2-type_TF"/>
</dbReference>
<comment type="subcellular location">
    <subcellularLocation>
        <location evidence="1">Nucleus</location>
    </subcellularLocation>
</comment>
<evidence type="ECO:0000256" key="5">
    <source>
        <dbReference type="ARBA" id="ARBA00022833"/>
    </source>
</evidence>
<dbReference type="GO" id="GO:0005634">
    <property type="term" value="C:nucleus"/>
    <property type="evidence" value="ECO:0007669"/>
    <property type="project" value="UniProtKB-SubCell"/>
</dbReference>
<feature type="domain" description="C2H2-type" evidence="9">
    <location>
        <begin position="404"/>
        <end position="432"/>
    </location>
</feature>
<feature type="compositionally biased region" description="Acidic residues" evidence="8">
    <location>
        <begin position="110"/>
        <end position="121"/>
    </location>
</feature>
<dbReference type="OrthoDB" id="3176202at2759"/>
<dbReference type="InterPro" id="IPR036236">
    <property type="entry name" value="Znf_C2H2_sf"/>
</dbReference>
<feature type="domain" description="C2H2-type" evidence="9">
    <location>
        <begin position="279"/>
        <end position="309"/>
    </location>
</feature>
<keyword evidence="2" id="KW-0479">Metal-binding</keyword>
<evidence type="ECO:0000256" key="6">
    <source>
        <dbReference type="ARBA" id="ARBA00023242"/>
    </source>
</evidence>
<accession>A0A1D2MKH8</accession>
<evidence type="ECO:0000259" key="9">
    <source>
        <dbReference type="PROSITE" id="PS50157"/>
    </source>
</evidence>
<evidence type="ECO:0000313" key="10">
    <source>
        <dbReference type="EMBL" id="ODM93517.1"/>
    </source>
</evidence>
<feature type="region of interest" description="Disordered" evidence="8">
    <location>
        <begin position="1"/>
        <end position="45"/>
    </location>
</feature>
<evidence type="ECO:0000256" key="7">
    <source>
        <dbReference type="PROSITE-ProRule" id="PRU00042"/>
    </source>
</evidence>
<evidence type="ECO:0000256" key="1">
    <source>
        <dbReference type="ARBA" id="ARBA00004123"/>
    </source>
</evidence>
<dbReference type="PROSITE" id="PS50157">
    <property type="entry name" value="ZINC_FINGER_C2H2_2"/>
    <property type="match status" value="2"/>
</dbReference>
<evidence type="ECO:0000256" key="8">
    <source>
        <dbReference type="SAM" id="MobiDB-lite"/>
    </source>
</evidence>
<keyword evidence="5" id="KW-0862">Zinc</keyword>
<keyword evidence="3" id="KW-0677">Repeat</keyword>
<reference evidence="10 11" key="1">
    <citation type="journal article" date="2016" name="Genome Biol. Evol.">
        <title>Gene Family Evolution Reflects Adaptation to Soil Environmental Stressors in the Genome of the Collembolan Orchesella cincta.</title>
        <authorList>
            <person name="Faddeeva-Vakhrusheva A."/>
            <person name="Derks M.F."/>
            <person name="Anvar S.Y."/>
            <person name="Agamennone V."/>
            <person name="Suring W."/>
            <person name="Smit S."/>
            <person name="van Straalen N.M."/>
            <person name="Roelofs D."/>
        </authorList>
    </citation>
    <scope>NUCLEOTIDE SEQUENCE [LARGE SCALE GENOMIC DNA]</scope>
    <source>
        <tissue evidence="10">Mixed pool</tissue>
    </source>
</reference>
<dbReference type="PROSITE" id="PS00028">
    <property type="entry name" value="ZINC_FINGER_C2H2_1"/>
    <property type="match status" value="2"/>
</dbReference>
<sequence length="463" mass="52601">MHAETIQDFSTGTPPPQPQSSYNRPAPASVKRNASEQPAFHPNTFKKSELDLEGVKDCVVRVVRLSPPSSSTAKKDGGVASRIRRTRKPVVHEDFITDSKFSPPQSGQGELDDDVIGDSDYSEPLSPLPTETHFGENDLGSSEYQDKEEGSYFTLRGTLRPAKSGRGGRVHYKDEDKGEDEGDPTDGNWSGTEDVDAADPDFEDDIDKTAKKKSAPRSTRKRGPRPDARKRLSTSLKSIRTDAIRVADPNMRQCSVCHIHVKQEKIASHMDSHTKARHILCKFPNCDRSFYTAEALRKHVQYRHHPEIYGQECRICQRFFPQKDKTLRHERGCTKKAAKRGEHVDPSIIEDIQRRTKCEWKWVIPTPSDSTEAEEKNKCPHCNKLFKAKFFDAHLKNHELGRKWICNLCEKAFFNKKTLVKHIAGMHKKQPEMDHVKTEVLDEETRNSEHSSEPRPEKAADSL</sequence>
<evidence type="ECO:0000256" key="3">
    <source>
        <dbReference type="ARBA" id="ARBA00022737"/>
    </source>
</evidence>
<feature type="region of interest" description="Disordered" evidence="8">
    <location>
        <begin position="64"/>
        <end position="235"/>
    </location>
</feature>
<dbReference type="SMART" id="SM00355">
    <property type="entry name" value="ZnF_C2H2"/>
    <property type="match status" value="4"/>
</dbReference>
<feature type="compositionally biased region" description="Acidic residues" evidence="8">
    <location>
        <begin position="193"/>
        <end position="206"/>
    </location>
</feature>
<dbReference type="AlphaFoldDB" id="A0A1D2MKH8"/>
<dbReference type="EMBL" id="LJIJ01000964">
    <property type="protein sequence ID" value="ODM93517.1"/>
    <property type="molecule type" value="Genomic_DNA"/>
</dbReference>
<feature type="compositionally biased region" description="Polar residues" evidence="8">
    <location>
        <begin position="99"/>
        <end position="108"/>
    </location>
</feature>
<evidence type="ECO:0000256" key="4">
    <source>
        <dbReference type="ARBA" id="ARBA00022771"/>
    </source>
</evidence>
<keyword evidence="6" id="KW-0539">Nucleus</keyword>
<dbReference type="SUPFAM" id="SSF57667">
    <property type="entry name" value="beta-beta-alpha zinc fingers"/>
    <property type="match status" value="2"/>
</dbReference>
<dbReference type="PANTHER" id="PTHR24406">
    <property type="entry name" value="TRANSCRIPTIONAL REPRESSOR CTCFL-RELATED"/>
    <property type="match status" value="1"/>
</dbReference>
<dbReference type="Gene3D" id="3.30.160.60">
    <property type="entry name" value="Classic Zinc Finger"/>
    <property type="match status" value="2"/>
</dbReference>
<keyword evidence="4 7" id="KW-0863">Zinc-finger</keyword>
<dbReference type="Pfam" id="PF00096">
    <property type="entry name" value="zf-C2H2"/>
    <property type="match status" value="1"/>
</dbReference>
<protein>
    <submittedName>
        <fullName evidence="10">Putative zinc finger protein</fullName>
    </submittedName>
</protein>
<evidence type="ECO:0000313" key="11">
    <source>
        <dbReference type="Proteomes" id="UP000094527"/>
    </source>
</evidence>
<organism evidence="10 11">
    <name type="scientific">Orchesella cincta</name>
    <name type="common">Springtail</name>
    <name type="synonym">Podura cincta</name>
    <dbReference type="NCBI Taxonomy" id="48709"/>
    <lineage>
        <taxon>Eukaryota</taxon>
        <taxon>Metazoa</taxon>
        <taxon>Ecdysozoa</taxon>
        <taxon>Arthropoda</taxon>
        <taxon>Hexapoda</taxon>
        <taxon>Collembola</taxon>
        <taxon>Entomobryomorpha</taxon>
        <taxon>Entomobryoidea</taxon>
        <taxon>Orchesellidae</taxon>
        <taxon>Orchesellinae</taxon>
        <taxon>Orchesella</taxon>
    </lineage>
</organism>
<feature type="region of interest" description="Disordered" evidence="8">
    <location>
        <begin position="429"/>
        <end position="463"/>
    </location>
</feature>
<gene>
    <name evidence="10" type="ORF">Ocin01_13165</name>
</gene>
<proteinExistence type="predicted"/>
<dbReference type="InterPro" id="IPR013087">
    <property type="entry name" value="Znf_C2H2_type"/>
</dbReference>
<keyword evidence="11" id="KW-1185">Reference proteome</keyword>
<dbReference type="Proteomes" id="UP000094527">
    <property type="component" value="Unassembled WGS sequence"/>
</dbReference>
<comment type="caution">
    <text evidence="10">The sequence shown here is derived from an EMBL/GenBank/DDBJ whole genome shotgun (WGS) entry which is preliminary data.</text>
</comment>
<dbReference type="GO" id="GO:0008270">
    <property type="term" value="F:zinc ion binding"/>
    <property type="evidence" value="ECO:0007669"/>
    <property type="project" value="UniProtKB-KW"/>
</dbReference>
<name>A0A1D2MKH8_ORCCI</name>
<dbReference type="STRING" id="48709.A0A1D2MKH8"/>